<evidence type="ECO:0000256" key="1">
    <source>
        <dbReference type="SAM" id="Phobius"/>
    </source>
</evidence>
<feature type="transmembrane region" description="Helical" evidence="1">
    <location>
        <begin position="104"/>
        <end position="123"/>
    </location>
</feature>
<comment type="caution">
    <text evidence="2">The sequence shown here is derived from an EMBL/GenBank/DDBJ whole genome shotgun (WGS) entry which is preliminary data.</text>
</comment>
<proteinExistence type="predicted"/>
<sequence length="124" mass="14375">MNKLNNMNSHYNADDTVRGRGSKWPNISSRIVSVVRFLPVRGCLFSGVKSVSVNKTHFLHIVLLNMVTKVLDMYRTYLLQLSISLFILWAIMYYKRSFRKSKMFGTISSLLIRLLIALTLTSWQ</sequence>
<name>A0ABQ9I9N8_9NEOP</name>
<gene>
    <name evidence="2" type="ORF">PR048_005541</name>
</gene>
<accession>A0ABQ9I9N8</accession>
<keyword evidence="1" id="KW-0812">Transmembrane</keyword>
<keyword evidence="1" id="KW-0472">Membrane</keyword>
<dbReference type="Proteomes" id="UP001159363">
    <property type="component" value="Chromosome 2"/>
</dbReference>
<reference evidence="2 3" key="1">
    <citation type="submission" date="2023-02" db="EMBL/GenBank/DDBJ databases">
        <title>LHISI_Scaffold_Assembly.</title>
        <authorList>
            <person name="Stuart O.P."/>
            <person name="Cleave R."/>
            <person name="Magrath M.J.L."/>
            <person name="Mikheyev A.S."/>
        </authorList>
    </citation>
    <scope>NUCLEOTIDE SEQUENCE [LARGE SCALE GENOMIC DNA]</scope>
    <source>
        <strain evidence="2">Daus_M_001</strain>
        <tissue evidence="2">Leg muscle</tissue>
    </source>
</reference>
<dbReference type="EMBL" id="JARBHB010000002">
    <property type="protein sequence ID" value="KAJ8892960.1"/>
    <property type="molecule type" value="Genomic_DNA"/>
</dbReference>
<evidence type="ECO:0000313" key="2">
    <source>
        <dbReference type="EMBL" id="KAJ8892960.1"/>
    </source>
</evidence>
<feature type="transmembrane region" description="Helical" evidence="1">
    <location>
        <begin position="74"/>
        <end position="92"/>
    </location>
</feature>
<keyword evidence="1" id="KW-1133">Transmembrane helix</keyword>
<evidence type="ECO:0000313" key="3">
    <source>
        <dbReference type="Proteomes" id="UP001159363"/>
    </source>
</evidence>
<organism evidence="2 3">
    <name type="scientific">Dryococelus australis</name>
    <dbReference type="NCBI Taxonomy" id="614101"/>
    <lineage>
        <taxon>Eukaryota</taxon>
        <taxon>Metazoa</taxon>
        <taxon>Ecdysozoa</taxon>
        <taxon>Arthropoda</taxon>
        <taxon>Hexapoda</taxon>
        <taxon>Insecta</taxon>
        <taxon>Pterygota</taxon>
        <taxon>Neoptera</taxon>
        <taxon>Polyneoptera</taxon>
        <taxon>Phasmatodea</taxon>
        <taxon>Verophasmatodea</taxon>
        <taxon>Anareolatae</taxon>
        <taxon>Phasmatidae</taxon>
        <taxon>Eurycanthinae</taxon>
        <taxon>Dryococelus</taxon>
    </lineage>
</organism>
<protein>
    <submittedName>
        <fullName evidence="2">Uncharacterized protein</fullName>
    </submittedName>
</protein>
<keyword evidence="3" id="KW-1185">Reference proteome</keyword>